<accession>A0A2A4B928</accession>
<organism evidence="2 3">
    <name type="scientific">Sphingomonas spermidinifaciens</name>
    <dbReference type="NCBI Taxonomy" id="1141889"/>
    <lineage>
        <taxon>Bacteria</taxon>
        <taxon>Pseudomonadati</taxon>
        <taxon>Pseudomonadota</taxon>
        <taxon>Alphaproteobacteria</taxon>
        <taxon>Sphingomonadales</taxon>
        <taxon>Sphingomonadaceae</taxon>
        <taxon>Sphingomonas</taxon>
    </lineage>
</organism>
<reference evidence="2 3" key="1">
    <citation type="submission" date="2017-09" db="EMBL/GenBank/DDBJ databases">
        <title>Sphingomonas spermidinifaciens 9NM-10, whole genome shotgun sequence.</title>
        <authorList>
            <person name="Feng G."/>
            <person name="Zhu H."/>
        </authorList>
    </citation>
    <scope>NUCLEOTIDE SEQUENCE [LARGE SCALE GENOMIC DNA]</scope>
    <source>
        <strain evidence="2 3">9NM-10</strain>
    </source>
</reference>
<keyword evidence="1" id="KW-0812">Transmembrane</keyword>
<comment type="caution">
    <text evidence="2">The sequence shown here is derived from an EMBL/GenBank/DDBJ whole genome shotgun (WGS) entry which is preliminary data.</text>
</comment>
<keyword evidence="3" id="KW-1185">Reference proteome</keyword>
<evidence type="ECO:0000313" key="2">
    <source>
        <dbReference type="EMBL" id="PCD04298.1"/>
    </source>
</evidence>
<keyword evidence="1" id="KW-0472">Membrane</keyword>
<sequence>MIDLFGAFMDKQFQKTPDGYIYRFNAKGPPIRVSESDHARYVRRGGWSFLFHVAGLMLSIIAAAMVTAHWFPAGGEAGGMVLMGALLIGIGVALYKSLAWSMRAPERELGTAPVDVSTLTPQRVLRTEPRATPARKASGLVLFGYFVAEMVAGIAGALLLYRLLEPLNENAAIVGALVGFAAAAWAIDRLCVRRTGESVLESLPFIP</sequence>
<keyword evidence="1" id="KW-1133">Transmembrane helix</keyword>
<feature type="transmembrane region" description="Helical" evidence="1">
    <location>
        <begin position="77"/>
        <end position="95"/>
    </location>
</feature>
<name>A0A2A4B928_9SPHN</name>
<proteinExistence type="predicted"/>
<gene>
    <name evidence="2" type="ORF">COC42_08435</name>
</gene>
<feature type="transmembrane region" description="Helical" evidence="1">
    <location>
        <begin position="49"/>
        <end position="71"/>
    </location>
</feature>
<evidence type="ECO:0000313" key="3">
    <source>
        <dbReference type="Proteomes" id="UP000218366"/>
    </source>
</evidence>
<evidence type="ECO:0000256" key="1">
    <source>
        <dbReference type="SAM" id="Phobius"/>
    </source>
</evidence>
<feature type="transmembrane region" description="Helical" evidence="1">
    <location>
        <begin position="170"/>
        <end position="187"/>
    </location>
</feature>
<dbReference type="EMBL" id="NWMW01000001">
    <property type="protein sequence ID" value="PCD04298.1"/>
    <property type="molecule type" value="Genomic_DNA"/>
</dbReference>
<dbReference type="Proteomes" id="UP000218366">
    <property type="component" value="Unassembled WGS sequence"/>
</dbReference>
<feature type="transmembrane region" description="Helical" evidence="1">
    <location>
        <begin position="140"/>
        <end position="164"/>
    </location>
</feature>
<protein>
    <submittedName>
        <fullName evidence="2">Uncharacterized protein</fullName>
    </submittedName>
</protein>
<dbReference type="AlphaFoldDB" id="A0A2A4B928"/>